<accession>M2UAU9</accession>
<dbReference type="Pfam" id="PF22917">
    <property type="entry name" value="PRISE"/>
    <property type="match status" value="1"/>
</dbReference>
<evidence type="ECO:0000259" key="1">
    <source>
        <dbReference type="Pfam" id="PF22917"/>
    </source>
</evidence>
<sequence length="396" mass="44881">MSKSALVFGATGITGWSFINEILSDYPIKGAWKRAHALSNRPITLSQAQWPEDPRLNIVTGIDLLAHSQESLEKGLVEKIPDVAEVTHVYYVAYKAGLDFKKEMDEAVEMFSKAVRAVDKLCPALEFVVLQVGTKIYGVHLRSSLSWYGPTDAAPALLSPPFSESAPRIPRPYADDLFYHAQIDFITEYAKDKKWSFIETRPDFIIGFVPNENYYSIATSVGFFLSLWKEVHGEGAECSFPGSRGTWKALSNDSSSDMIARQTIHLTLSPFTPKGAAYNVADSRTPSNWEVKWPILCSYFGLKGTEPLPEPIDLRKFINDNMDTWLATEKKHGLQSGHIDSGRGMRIAEYYIMNKFDYDRQLDLTKIYSTGFTEERTLKETWWTVFDRMRKAKLIP</sequence>
<dbReference type="Proteomes" id="UP000016936">
    <property type="component" value="Unassembled WGS sequence"/>
</dbReference>
<dbReference type="eggNOG" id="ENOG502SJY5">
    <property type="taxonomic scope" value="Eukaryota"/>
</dbReference>
<dbReference type="InterPro" id="IPR036291">
    <property type="entry name" value="NAD(P)-bd_dom_sf"/>
</dbReference>
<dbReference type="OrthoDB" id="1731983at2759"/>
<feature type="domain" description="PRISE-like Rossmann-fold" evidence="1">
    <location>
        <begin position="5"/>
        <end position="396"/>
    </location>
</feature>
<dbReference type="InterPro" id="IPR055222">
    <property type="entry name" value="PRISE-like_Rossmann-fold"/>
</dbReference>
<keyword evidence="3" id="KW-1185">Reference proteome</keyword>
<protein>
    <recommendedName>
        <fullName evidence="1">PRISE-like Rossmann-fold domain-containing protein</fullName>
    </recommendedName>
</protein>
<evidence type="ECO:0000313" key="3">
    <source>
        <dbReference type="Proteomes" id="UP000016936"/>
    </source>
</evidence>
<dbReference type="OMA" id="EHIEINP"/>
<dbReference type="EMBL" id="KB445570">
    <property type="protein sequence ID" value="EMD95699.1"/>
    <property type="molecule type" value="Genomic_DNA"/>
</dbReference>
<name>M2UAU9_COCH5</name>
<organism evidence="2 3">
    <name type="scientific">Cochliobolus heterostrophus (strain C5 / ATCC 48332 / race O)</name>
    <name type="common">Southern corn leaf blight fungus</name>
    <name type="synonym">Bipolaris maydis</name>
    <dbReference type="NCBI Taxonomy" id="701091"/>
    <lineage>
        <taxon>Eukaryota</taxon>
        <taxon>Fungi</taxon>
        <taxon>Dikarya</taxon>
        <taxon>Ascomycota</taxon>
        <taxon>Pezizomycotina</taxon>
        <taxon>Dothideomycetes</taxon>
        <taxon>Pleosporomycetidae</taxon>
        <taxon>Pleosporales</taxon>
        <taxon>Pleosporineae</taxon>
        <taxon>Pleosporaceae</taxon>
        <taxon>Bipolaris</taxon>
    </lineage>
</organism>
<dbReference type="PANTHER" id="PTHR32487">
    <property type="entry name" value="3-OXO-DELTA(4,5)-STEROID 5-BETA-REDUCTASE"/>
    <property type="match status" value="1"/>
</dbReference>
<dbReference type="STRING" id="701091.M2UAU9"/>
<dbReference type="SUPFAM" id="SSF51735">
    <property type="entry name" value="NAD(P)-binding Rossmann-fold domains"/>
    <property type="match status" value="1"/>
</dbReference>
<reference evidence="2 3" key="1">
    <citation type="journal article" date="2012" name="PLoS Pathog.">
        <title>Diverse lifestyles and strategies of plant pathogenesis encoded in the genomes of eighteen Dothideomycetes fungi.</title>
        <authorList>
            <person name="Ohm R.A."/>
            <person name="Feau N."/>
            <person name="Henrissat B."/>
            <person name="Schoch C.L."/>
            <person name="Horwitz B.A."/>
            <person name="Barry K.W."/>
            <person name="Condon B.J."/>
            <person name="Copeland A.C."/>
            <person name="Dhillon B."/>
            <person name="Glaser F."/>
            <person name="Hesse C.N."/>
            <person name="Kosti I."/>
            <person name="LaButti K."/>
            <person name="Lindquist E.A."/>
            <person name="Lucas S."/>
            <person name="Salamov A.A."/>
            <person name="Bradshaw R.E."/>
            <person name="Ciuffetti L."/>
            <person name="Hamelin R.C."/>
            <person name="Kema G.H.J."/>
            <person name="Lawrence C."/>
            <person name="Scott J.A."/>
            <person name="Spatafora J.W."/>
            <person name="Turgeon B.G."/>
            <person name="de Wit P.J.G.M."/>
            <person name="Zhong S."/>
            <person name="Goodwin S.B."/>
            <person name="Grigoriev I.V."/>
        </authorList>
    </citation>
    <scope>NUCLEOTIDE SEQUENCE [LARGE SCALE GENOMIC DNA]</scope>
    <source>
        <strain evidence="3">C5 / ATCC 48332 / race O</strain>
    </source>
</reference>
<dbReference type="HOGENOM" id="CLU_030125_2_0_1"/>
<dbReference type="PANTHER" id="PTHR32487:SF8">
    <property type="entry name" value="NAD-DEPENDENT EPIMERASE_DEHYDRATASE DOMAIN-CONTAINING PROTEIN"/>
    <property type="match status" value="1"/>
</dbReference>
<gene>
    <name evidence="2" type="ORF">COCHEDRAFT_1126666</name>
</gene>
<dbReference type="Gene3D" id="3.40.50.720">
    <property type="entry name" value="NAD(P)-binding Rossmann-like Domain"/>
    <property type="match status" value="1"/>
</dbReference>
<dbReference type="CDD" id="cd08948">
    <property type="entry name" value="5beta-POR_like_SDR_a"/>
    <property type="match status" value="1"/>
</dbReference>
<evidence type="ECO:0000313" key="2">
    <source>
        <dbReference type="EMBL" id="EMD95699.1"/>
    </source>
</evidence>
<dbReference type="AlphaFoldDB" id="M2UAU9"/>
<proteinExistence type="predicted"/>
<reference evidence="3" key="2">
    <citation type="journal article" date="2013" name="PLoS Genet.">
        <title>Comparative genome structure, secondary metabolite, and effector coding capacity across Cochliobolus pathogens.</title>
        <authorList>
            <person name="Condon B.J."/>
            <person name="Leng Y."/>
            <person name="Wu D."/>
            <person name="Bushley K.E."/>
            <person name="Ohm R.A."/>
            <person name="Otillar R."/>
            <person name="Martin J."/>
            <person name="Schackwitz W."/>
            <person name="Grimwood J."/>
            <person name="MohdZainudin N."/>
            <person name="Xue C."/>
            <person name="Wang R."/>
            <person name="Manning V.A."/>
            <person name="Dhillon B."/>
            <person name="Tu Z.J."/>
            <person name="Steffenson B.J."/>
            <person name="Salamov A."/>
            <person name="Sun H."/>
            <person name="Lowry S."/>
            <person name="LaButti K."/>
            <person name="Han J."/>
            <person name="Copeland A."/>
            <person name="Lindquist E."/>
            <person name="Barry K."/>
            <person name="Schmutz J."/>
            <person name="Baker S.E."/>
            <person name="Ciuffetti L.M."/>
            <person name="Grigoriev I.V."/>
            <person name="Zhong S."/>
            <person name="Turgeon B.G."/>
        </authorList>
    </citation>
    <scope>NUCLEOTIDE SEQUENCE [LARGE SCALE GENOMIC DNA]</scope>
    <source>
        <strain evidence="3">C5 / ATCC 48332 / race O</strain>
    </source>
</reference>